<sequence length="225" mass="25981">MSQVPDKKGKQLEKDDSTLFGETVSAFEKVCGSIKVPFVIFSNQTAVFYRKKEWLGDESKKKHIIQKCCEIMQKQGPLAAGTLSEECDARQMQNLKGWLVFYAFEGMYTYVSKAFEMVRLAKDESDTESAALILNVALHGRSKRDRDGKLCRPVYWSDVSSCNETLLPPFSLSKTNKDIVRCTYICYAEKNTRLCTFFLIVKTCKFFFIQMDFLRIPKKRPFFNK</sequence>
<evidence type="ECO:0000313" key="1">
    <source>
        <dbReference type="EMBL" id="ETO25375.1"/>
    </source>
</evidence>
<dbReference type="EMBL" id="ASPP01008585">
    <property type="protein sequence ID" value="ETO25375.1"/>
    <property type="molecule type" value="Genomic_DNA"/>
</dbReference>
<protein>
    <submittedName>
        <fullName evidence="1">Uncharacterized protein</fullName>
    </submittedName>
</protein>
<dbReference type="Proteomes" id="UP000023152">
    <property type="component" value="Unassembled WGS sequence"/>
</dbReference>
<comment type="caution">
    <text evidence="1">The sequence shown here is derived from an EMBL/GenBank/DDBJ whole genome shotgun (WGS) entry which is preliminary data.</text>
</comment>
<name>X6NGF5_RETFI</name>
<dbReference type="AlphaFoldDB" id="X6NGF5"/>
<keyword evidence="2" id="KW-1185">Reference proteome</keyword>
<organism evidence="1 2">
    <name type="scientific">Reticulomyxa filosa</name>
    <dbReference type="NCBI Taxonomy" id="46433"/>
    <lineage>
        <taxon>Eukaryota</taxon>
        <taxon>Sar</taxon>
        <taxon>Rhizaria</taxon>
        <taxon>Retaria</taxon>
        <taxon>Foraminifera</taxon>
        <taxon>Monothalamids</taxon>
        <taxon>Reticulomyxidae</taxon>
        <taxon>Reticulomyxa</taxon>
    </lineage>
</organism>
<reference evidence="1 2" key="1">
    <citation type="journal article" date="2013" name="Curr. Biol.">
        <title>The Genome of the Foraminiferan Reticulomyxa filosa.</title>
        <authorList>
            <person name="Glockner G."/>
            <person name="Hulsmann N."/>
            <person name="Schleicher M."/>
            <person name="Noegel A.A."/>
            <person name="Eichinger L."/>
            <person name="Gallinger C."/>
            <person name="Pawlowski J."/>
            <person name="Sierra R."/>
            <person name="Euteneuer U."/>
            <person name="Pillet L."/>
            <person name="Moustafa A."/>
            <person name="Platzer M."/>
            <person name="Groth M."/>
            <person name="Szafranski K."/>
            <person name="Schliwa M."/>
        </authorList>
    </citation>
    <scope>NUCLEOTIDE SEQUENCE [LARGE SCALE GENOMIC DNA]</scope>
</reference>
<accession>X6NGF5</accession>
<proteinExistence type="predicted"/>
<gene>
    <name evidence="1" type="ORF">RFI_11762</name>
</gene>
<evidence type="ECO:0000313" key="2">
    <source>
        <dbReference type="Proteomes" id="UP000023152"/>
    </source>
</evidence>